<feature type="region of interest" description="Disordered" evidence="1">
    <location>
        <begin position="1"/>
        <end position="207"/>
    </location>
</feature>
<feature type="compositionally biased region" description="Low complexity" evidence="1">
    <location>
        <begin position="724"/>
        <end position="740"/>
    </location>
</feature>
<feature type="compositionally biased region" description="Polar residues" evidence="1">
    <location>
        <begin position="50"/>
        <end position="66"/>
    </location>
</feature>
<comment type="caution">
    <text evidence="2">The sequence shown here is derived from an EMBL/GenBank/DDBJ whole genome shotgun (WGS) entry which is preliminary data.</text>
</comment>
<evidence type="ECO:0000313" key="2">
    <source>
        <dbReference type="EMBL" id="MDI1491998.1"/>
    </source>
</evidence>
<feature type="compositionally biased region" description="Basic residues" evidence="1">
    <location>
        <begin position="832"/>
        <end position="842"/>
    </location>
</feature>
<feature type="region of interest" description="Disordered" evidence="1">
    <location>
        <begin position="554"/>
        <end position="583"/>
    </location>
</feature>
<feature type="compositionally biased region" description="Polar residues" evidence="1">
    <location>
        <begin position="568"/>
        <end position="577"/>
    </location>
</feature>
<accession>A0AA43QSU3</accession>
<feature type="compositionally biased region" description="Polar residues" evidence="1">
    <location>
        <begin position="105"/>
        <end position="128"/>
    </location>
</feature>
<feature type="compositionally biased region" description="Polar residues" evidence="1">
    <location>
        <begin position="11"/>
        <end position="26"/>
    </location>
</feature>
<feature type="compositionally biased region" description="Polar residues" evidence="1">
    <location>
        <begin position="308"/>
        <end position="328"/>
    </location>
</feature>
<dbReference type="AlphaFoldDB" id="A0AA43QSU3"/>
<feature type="compositionally biased region" description="Basic residues" evidence="1">
    <location>
        <begin position="1"/>
        <end position="10"/>
    </location>
</feature>
<feature type="region of interest" description="Disordered" evidence="1">
    <location>
        <begin position="308"/>
        <end position="380"/>
    </location>
</feature>
<evidence type="ECO:0000313" key="3">
    <source>
        <dbReference type="Proteomes" id="UP001161017"/>
    </source>
</evidence>
<feature type="compositionally biased region" description="Acidic residues" evidence="1">
    <location>
        <begin position="247"/>
        <end position="256"/>
    </location>
</feature>
<reference evidence="2" key="1">
    <citation type="journal article" date="2023" name="Genome Biol. Evol.">
        <title>First Whole Genome Sequence and Flow Cytometry Genome Size Data for the Lichen-Forming Fungus Ramalina farinacea (Ascomycota).</title>
        <authorList>
            <person name="Llewellyn T."/>
            <person name="Mian S."/>
            <person name="Hill R."/>
            <person name="Leitch I.J."/>
            <person name="Gaya E."/>
        </authorList>
    </citation>
    <scope>NUCLEOTIDE SEQUENCE</scope>
    <source>
        <strain evidence="2">LIQ254RAFAR</strain>
    </source>
</reference>
<feature type="compositionally biased region" description="Polar residues" evidence="1">
    <location>
        <begin position="792"/>
        <end position="807"/>
    </location>
</feature>
<sequence length="886" mass="95178">MALLARRRSHQTVQAAYQESQSSPALQLSPDFDPRIRGKGVHDFNAPRPGQNQTSTFGPDGSNAQQGEARETTAREHKSRPSSQEREHTPVFKEQFDDGLEKSQDPANRSSAFLQQMAIQASQSQPDPSSMPAFARKLPSNISSDGDEDGFQSQQQPLAPLEILVEPPDKDQTPALPSPPMSPPRAASTSASLSDSTSQGLGSPKRYTSNASRFSFDLAGVGSAAQEKLLEDKHRQKAQRKQRQSDLSDDDMDGNELDMNLDAMEDGGYEERIPGVNCNDDEDGDGIANPRTLPVLQRNMETFNLVSPTKSSFESTASPGSTGVTSLDTPRDVGGQSANFASSKSSPNLARRRFSTPAEVQAPTRYDRPKSTPGGSWNAAPTAQTFQREVASEGNIAGIPQRVSFLDDDLYFDDGMIDDLDETSDQDFDEDVFDDTSHGLYGLPLRDRTLKPFPEPEIVPGSELGTVGHESLGMTTVDPTLSPHRSISSGGVSTELRDALTELNQPSRPVFSHTAGLTQDNLAAYNHNALSMAINQAAMDGAFDRTLSLQDLPPPILATGASEDPSHEASQIDTGLTGSPKPEAYQDDYGEDYGNDSLDDDAIVAAANAEALENDDDGFYGQEFGFYARASGSTDSEYANGGYFGPKALETLHRSFSGKSNFQEPSLTPITERSEWSNRNSAIYGGMPGYPASTAGSHFAGVSQDDLNKQLAMLQKFRRGAWGGSDASLQSSSNSQHSGSPMTYVAPGGSNLIFPGQMQASNSTSNLQNMTSSFNSFNSSNDSDPSPLVESPTVTLASVLPPSTQSAPQSYPPSHSMPPPPLPPSVHEPAKRTSKAKTHGHSRNNSGAESVSYKEEGGKWVIEKRRMSESGEQMILGRSVVEGGRI</sequence>
<dbReference type="Proteomes" id="UP001161017">
    <property type="component" value="Unassembled WGS sequence"/>
</dbReference>
<feature type="region of interest" description="Disordered" evidence="1">
    <location>
        <begin position="723"/>
        <end position="856"/>
    </location>
</feature>
<organism evidence="2 3">
    <name type="scientific">Ramalina farinacea</name>
    <dbReference type="NCBI Taxonomy" id="258253"/>
    <lineage>
        <taxon>Eukaryota</taxon>
        <taxon>Fungi</taxon>
        <taxon>Dikarya</taxon>
        <taxon>Ascomycota</taxon>
        <taxon>Pezizomycotina</taxon>
        <taxon>Lecanoromycetes</taxon>
        <taxon>OSLEUM clade</taxon>
        <taxon>Lecanoromycetidae</taxon>
        <taxon>Lecanorales</taxon>
        <taxon>Lecanorineae</taxon>
        <taxon>Ramalinaceae</taxon>
        <taxon>Ramalina</taxon>
    </lineage>
</organism>
<feature type="compositionally biased region" description="Polar residues" evidence="1">
    <location>
        <begin position="336"/>
        <end position="348"/>
    </location>
</feature>
<feature type="compositionally biased region" description="Basic and acidic residues" evidence="1">
    <location>
        <begin position="32"/>
        <end position="42"/>
    </location>
</feature>
<dbReference type="EMBL" id="JAPUFD010000016">
    <property type="protein sequence ID" value="MDI1491998.1"/>
    <property type="molecule type" value="Genomic_DNA"/>
</dbReference>
<keyword evidence="3" id="KW-1185">Reference proteome</keyword>
<feature type="compositionally biased region" description="Polar residues" evidence="1">
    <location>
        <begin position="758"/>
        <end position="771"/>
    </location>
</feature>
<proteinExistence type="predicted"/>
<name>A0AA43QSU3_9LECA</name>
<feature type="compositionally biased region" description="Low complexity" evidence="1">
    <location>
        <begin position="184"/>
        <end position="198"/>
    </location>
</feature>
<feature type="region of interest" description="Disordered" evidence="1">
    <location>
        <begin position="232"/>
        <end position="257"/>
    </location>
</feature>
<evidence type="ECO:0000256" key="1">
    <source>
        <dbReference type="SAM" id="MobiDB-lite"/>
    </source>
</evidence>
<protein>
    <submittedName>
        <fullName evidence="2">Uncharacterized protein</fullName>
    </submittedName>
</protein>
<feature type="compositionally biased region" description="Low complexity" evidence="1">
    <location>
        <begin position="772"/>
        <end position="787"/>
    </location>
</feature>
<gene>
    <name evidence="2" type="ORF">OHK93_003209</name>
</gene>
<feature type="compositionally biased region" description="Basic and acidic residues" evidence="1">
    <location>
        <begin position="83"/>
        <end position="104"/>
    </location>
</feature>
<feature type="compositionally biased region" description="Pro residues" evidence="1">
    <location>
        <begin position="815"/>
        <end position="826"/>
    </location>
</feature>